<dbReference type="GO" id="GO:0005324">
    <property type="term" value="F:long-chain fatty acid transmembrane transporter activity"/>
    <property type="evidence" value="ECO:0007669"/>
    <property type="project" value="TreeGrafter"/>
</dbReference>
<reference evidence="8 9" key="1">
    <citation type="submission" date="2017-01" db="EMBL/GenBank/DDBJ databases">
        <authorList>
            <consortium name="Urmite Genomes"/>
        </authorList>
    </citation>
    <scope>NUCLEOTIDE SEQUENCE [LARGE SCALE GENOMIC DNA]</scope>
    <source>
        <strain evidence="8 9">AB215</strain>
    </source>
</reference>
<dbReference type="AlphaFoldDB" id="A0A2U3PCG8"/>
<dbReference type="GO" id="GO:0005524">
    <property type="term" value="F:ATP binding"/>
    <property type="evidence" value="ECO:0007669"/>
    <property type="project" value="UniProtKB-KW"/>
</dbReference>
<evidence type="ECO:0000259" key="6">
    <source>
        <dbReference type="Pfam" id="PF00501"/>
    </source>
</evidence>
<gene>
    <name evidence="8" type="ORF">MNAB215_3641</name>
</gene>
<proteinExistence type="inferred from homology"/>
<dbReference type="EMBL" id="FUEZ01000004">
    <property type="protein sequence ID" value="SPM41436.1"/>
    <property type="molecule type" value="Genomic_DNA"/>
</dbReference>
<feature type="domain" description="AMP-binding enzyme C-terminal" evidence="7">
    <location>
        <begin position="439"/>
        <end position="515"/>
    </location>
</feature>
<dbReference type="InterPro" id="IPR045851">
    <property type="entry name" value="AMP-bd_C_sf"/>
</dbReference>
<evidence type="ECO:0000256" key="2">
    <source>
        <dbReference type="ARBA" id="ARBA00022598"/>
    </source>
</evidence>
<dbReference type="Gene3D" id="3.40.50.12780">
    <property type="entry name" value="N-terminal domain of ligase-like"/>
    <property type="match status" value="1"/>
</dbReference>
<dbReference type="GO" id="GO:0005886">
    <property type="term" value="C:plasma membrane"/>
    <property type="evidence" value="ECO:0007669"/>
    <property type="project" value="TreeGrafter"/>
</dbReference>
<keyword evidence="3" id="KW-0547">Nucleotide-binding</keyword>
<dbReference type="Pfam" id="PF13193">
    <property type="entry name" value="AMP-binding_C"/>
    <property type="match status" value="1"/>
</dbReference>
<name>A0A2U3PCG8_9MYCO</name>
<sequence length="572" mass="61420">MTSGSRELVGDRGVPGPKGLENGPAVVTPQPNSIAPPSDLTVAALIRARAEDDNVGLLYGERSWTWRQIVAEAAVRAAWLRATLDPSRPPHIGVLLPNVPEFVFQTFGAALAGACVVGVNPARRGAELARDIAHTECQFVLADAMYADLYPNVIRVEDQPWSSHLGAALPADDPAPSSRMFLLFTSGSTSAPKAAVRSQARFARDAATGVGRNDVLYCPMPLTHGNALSATLFPALGAGATLVLREKFSATAWLEDVRRYGVTFTTTVGRALSYVLSTPPSEHDRDHRLRVVLAPEASPRDTVAFTERFGAVVVSGYGSSEGGIVLLPSGKPGSLGVAPAGADIVVLDEAGVECEAAQFDAGGRLTNAERAIGELVRRNAAGAFEGYWGNPEAEADRLRDGSFFSGDLAYRDADGVYWFAGRVGDWLRVDSENFTAAPIERIIARYHSVTGVAVVGVPDPLAGDQVLAAIELAPGHSFDPAEFAEFLSRQADLGTKWAPRFVRISPQLPVVGNGKIDKKPLRREAWLCQDEIWWRPPRADGYRLLTAPDRAGLHEEFVAHDRIEFYPQPSST</sequence>
<protein>
    <submittedName>
        <fullName evidence="8">Acyl-CoA synthetase (AMP-forming)/AMP-acid ligase II</fullName>
    </submittedName>
</protein>
<evidence type="ECO:0000256" key="3">
    <source>
        <dbReference type="ARBA" id="ARBA00022741"/>
    </source>
</evidence>
<dbReference type="InterPro" id="IPR020845">
    <property type="entry name" value="AMP-binding_CS"/>
</dbReference>
<dbReference type="Gene3D" id="3.30.300.30">
    <property type="match status" value="1"/>
</dbReference>
<evidence type="ECO:0000313" key="8">
    <source>
        <dbReference type="EMBL" id="SPM41436.1"/>
    </source>
</evidence>
<accession>A0A2U3PCG8</accession>
<comment type="similarity">
    <text evidence="1">Belongs to the ATP-dependent AMP-binding enzyme family.</text>
</comment>
<dbReference type="GO" id="GO:0044539">
    <property type="term" value="P:long-chain fatty acid import into cell"/>
    <property type="evidence" value="ECO:0007669"/>
    <property type="project" value="TreeGrafter"/>
</dbReference>
<dbReference type="Proteomes" id="UP000240424">
    <property type="component" value="Unassembled WGS sequence"/>
</dbReference>
<dbReference type="Pfam" id="PF00501">
    <property type="entry name" value="AMP-binding"/>
    <property type="match status" value="1"/>
</dbReference>
<evidence type="ECO:0000313" key="9">
    <source>
        <dbReference type="Proteomes" id="UP000240424"/>
    </source>
</evidence>
<dbReference type="PANTHER" id="PTHR43107">
    <property type="entry name" value="LONG-CHAIN FATTY ACID TRANSPORT PROTEIN"/>
    <property type="match status" value="1"/>
</dbReference>
<dbReference type="PROSITE" id="PS00455">
    <property type="entry name" value="AMP_BINDING"/>
    <property type="match status" value="1"/>
</dbReference>
<organism evidence="8 9">
    <name type="scientific">Mycobacterium numidiamassiliense</name>
    <dbReference type="NCBI Taxonomy" id="1841861"/>
    <lineage>
        <taxon>Bacteria</taxon>
        <taxon>Bacillati</taxon>
        <taxon>Actinomycetota</taxon>
        <taxon>Actinomycetes</taxon>
        <taxon>Mycobacteriales</taxon>
        <taxon>Mycobacteriaceae</taxon>
        <taxon>Mycobacterium</taxon>
    </lineage>
</organism>
<dbReference type="InterPro" id="IPR025110">
    <property type="entry name" value="AMP-bd_C"/>
</dbReference>
<evidence type="ECO:0000259" key="7">
    <source>
        <dbReference type="Pfam" id="PF13193"/>
    </source>
</evidence>
<keyword evidence="2 8" id="KW-0436">Ligase</keyword>
<dbReference type="OrthoDB" id="9803968at2"/>
<dbReference type="RefSeq" id="WP_083746165.1">
    <property type="nucleotide sequence ID" value="NZ_FUEZ01000004.1"/>
</dbReference>
<dbReference type="GO" id="GO:0004467">
    <property type="term" value="F:long-chain fatty acid-CoA ligase activity"/>
    <property type="evidence" value="ECO:0007669"/>
    <property type="project" value="TreeGrafter"/>
</dbReference>
<evidence type="ECO:0000256" key="1">
    <source>
        <dbReference type="ARBA" id="ARBA00006432"/>
    </source>
</evidence>
<dbReference type="InterPro" id="IPR000873">
    <property type="entry name" value="AMP-dep_synth/lig_dom"/>
</dbReference>
<feature type="region of interest" description="Disordered" evidence="5">
    <location>
        <begin position="1"/>
        <end position="34"/>
    </location>
</feature>
<evidence type="ECO:0000256" key="5">
    <source>
        <dbReference type="SAM" id="MobiDB-lite"/>
    </source>
</evidence>
<dbReference type="SUPFAM" id="SSF56801">
    <property type="entry name" value="Acetyl-CoA synthetase-like"/>
    <property type="match status" value="1"/>
</dbReference>
<dbReference type="InterPro" id="IPR042099">
    <property type="entry name" value="ANL_N_sf"/>
</dbReference>
<keyword evidence="9" id="KW-1185">Reference proteome</keyword>
<feature type="domain" description="AMP-dependent synthetase/ligase" evidence="6">
    <location>
        <begin position="49"/>
        <end position="388"/>
    </location>
</feature>
<evidence type="ECO:0000256" key="4">
    <source>
        <dbReference type="ARBA" id="ARBA00022840"/>
    </source>
</evidence>
<keyword evidence="4" id="KW-0067">ATP-binding</keyword>
<dbReference type="PANTHER" id="PTHR43107:SF15">
    <property type="entry name" value="FATTY ACID TRANSPORT PROTEIN 3, ISOFORM A"/>
    <property type="match status" value="1"/>
</dbReference>
<dbReference type="STRING" id="1841861.GCA_900157365_01961"/>